<dbReference type="PROSITE" id="PS50005">
    <property type="entry name" value="TPR"/>
    <property type="match status" value="4"/>
</dbReference>
<dbReference type="Pfam" id="PF12770">
    <property type="entry name" value="CHAT"/>
    <property type="match status" value="1"/>
</dbReference>
<gene>
    <name evidence="6" type="ORF">EI684_05945</name>
</gene>
<proteinExistence type="predicted"/>
<dbReference type="InterPro" id="IPR027417">
    <property type="entry name" value="P-loop_NTPase"/>
</dbReference>
<dbReference type="InterPro" id="IPR047738">
    <property type="entry name" value="SAV_2336-like_N"/>
</dbReference>
<feature type="repeat" description="TPR" evidence="3">
    <location>
        <begin position="1370"/>
        <end position="1403"/>
    </location>
</feature>
<dbReference type="Gene3D" id="3.40.50.300">
    <property type="entry name" value="P-loop containing nucleotide triphosphate hydrolases"/>
    <property type="match status" value="1"/>
</dbReference>
<name>A0A426U4T5_9CHLR</name>
<dbReference type="SMART" id="SM00028">
    <property type="entry name" value="TPR"/>
    <property type="match status" value="8"/>
</dbReference>
<dbReference type="InterPro" id="IPR011990">
    <property type="entry name" value="TPR-like_helical_dom_sf"/>
</dbReference>
<accession>A0A426U4T5</accession>
<dbReference type="InterPro" id="IPR024983">
    <property type="entry name" value="CHAT_dom"/>
</dbReference>
<keyword evidence="1" id="KW-0677">Repeat</keyword>
<dbReference type="NCBIfam" id="NF041121">
    <property type="entry name" value="SAV_2336_NTERM"/>
    <property type="match status" value="1"/>
</dbReference>
<sequence>MIFDQFIKRIQIGIPEISAEDIADALYLVRYLKSVDRSPAPPLSAEHGDELPPPPPPPLSGGDSPVLPGMSELNPSPADPGRTPGLSPQPAAGLYAGPCYANERLDLDFRTPVASSLPDRTGIMRSLRLLLMRVASRTAQDLDETRTVERIADTRVWQPVMCPRMEPRFRVVLILDDTPSMAIWRSTVTDLVQLLERHHALRNPRSYRLTFIEGKPFLRPGLHDAGSLPRPADKEVADPTGRTLIILVSDGVGTAWRSGAMAQTLTAWARYSLVSMLHVLPDGLWERSGLGAWPSTQVVATQPGPPNSRLSYCLPRSSRHARNNANAVCLPVFNLHPHRVAQWAQLAVGVPGTTLAAYAMQLGPDTRIQVAQDEELDAAAIIKRFKSSASLTAQRLSGLLAVVAPLNLAVARLVQRALLRDSDLTHLAEVWLSGLLYRDAKLSKGTTNSEEIIYEFYPGVRERLHALVPSTDAFAVLRTVSAYIGSRLGQPHDFRAWLNEGNPFAEDDPRRPFAAVAAEVLYGFGGAYREVAERLARASSLHKHAWLSSVQMGSIPLLPIADALPPGLRGYADILEQLFASLSEPMEIARRLTKQPVLAVALRSLVGKSLRIDDVALHIAADQRDPLSQITLSGGYVERSIGTAITIQIPPLSHQTDLAAAQELLAAMPLDTLPPVAALPQLHRLPQTRNPNFSGRKDDLLLLARAIKSEDHADEFSPTGAITGLGGIGKSQLAIEFAHRYGQFFAGGVFWLLFANPDNIMFEIAACGTALDLPDFTDLTINEQVRRVQAAWAKSIPRLLIFDGCEDEALFTEWCPTSGGCHVLITSRQGIWSQRLGIDTVTLGVLSRSESITLLHQYRPDLSNTDADLLATELGDLPLALHLAGCFLAGPGKQFTVAHYLEELRSPRLVELLLFLDRDDLLPLGHKQNVARVFALSYEQLDSQASEDTLALKVLVRAAYLVPGESVPTTLLLATLRQAANDLDAKRTAQHALDRLVELGLIELESNDALRMHRLVGAYVRQFSNDNEAQGDVEQAVIAEAANLATTPTLAPISAFLPILRSVTEMALERNDEQVAALCSWLGQFLRRMGGYTLAQPHLERALAISEAVLGPKHLATANHLNQLALLLHAQGNYATARPLYERVLAIREQALGPEHPDTAQSLNNLGTLLQAQGDLTGARPYLERALAIYEQVLGPDHPTTAQSLNNLGVMLQTQGDLDGARPYFERALAMREQALGPSHPGTATSLNNLGALLSAQGDMVGARPYYERALAIHEQVLGPAHPTTAQSLNNLGTLLYNQKDLERAQSYFQRALAIHEQVLGLSHPDTATSLNNLGELLQARGDLDGAQPCFVRALAIREQTLGLEHPDTAASLNTLGYLLQAQGDLTEARPYFERALAIYERVLGTDHPMTMQSRRNLADLVEARRTSFNIPFDLELVITRSDTGYVADARLDNPESQTAVTLTTAAPLTIDPQSLLALTNDLTAYGQALTTQVFHAPALRDAWLRVRALADGVNRPLRLRLRLDAAAPELHALRWESLRDPLTGALLALDTRLRLVRELANAETRPLTLGPRPELRALLTVASPRNLSAYGLADLDVDNEVRRARAALWSIPLMVVGDTANAVAPRATLTSIKAALRDDPAILILVAHARPTDKGTVLYLEDEEGQVEVVNDAAFNTMLSQLNQLPLLVILLACDNNSVLSTFGPQLVQAGVGAVVAMQTKLSFSASRNFLPTLFRELVRDGQIDRAVAVARAALRDGVEWATPAVWLRPRDGRLWRETPITMFGDRYTGDTIGISGNVGTVQQVTISGGSVGSVIGGQINTGSALPPFTGRDTRDIVHQRQLLESHRRTLAHYLQQGALFGEVHTSPHVMHGIADARAGIAKAKAALAALGEPVEDLPDDTP</sequence>
<dbReference type="Gene3D" id="1.25.40.10">
    <property type="entry name" value="Tetratricopeptide repeat domain"/>
    <property type="match status" value="3"/>
</dbReference>
<feature type="domain" description="CHAT" evidence="5">
    <location>
        <begin position="1485"/>
        <end position="1768"/>
    </location>
</feature>
<evidence type="ECO:0000313" key="7">
    <source>
        <dbReference type="Proteomes" id="UP000280307"/>
    </source>
</evidence>
<evidence type="ECO:0000256" key="4">
    <source>
        <dbReference type="SAM" id="MobiDB-lite"/>
    </source>
</evidence>
<feature type="repeat" description="TPR" evidence="3">
    <location>
        <begin position="1202"/>
        <end position="1235"/>
    </location>
</feature>
<feature type="compositionally biased region" description="Low complexity" evidence="4">
    <location>
        <begin position="60"/>
        <end position="69"/>
    </location>
</feature>
<feature type="region of interest" description="Disordered" evidence="4">
    <location>
        <begin position="38"/>
        <end position="90"/>
    </location>
</feature>
<dbReference type="Pfam" id="PF13424">
    <property type="entry name" value="TPR_12"/>
    <property type="match status" value="4"/>
</dbReference>
<evidence type="ECO:0000256" key="1">
    <source>
        <dbReference type="ARBA" id="ARBA00022737"/>
    </source>
</evidence>
<dbReference type="EMBL" id="RSAS01000228">
    <property type="protein sequence ID" value="RRR74922.1"/>
    <property type="molecule type" value="Genomic_DNA"/>
</dbReference>
<feature type="repeat" description="TPR" evidence="3">
    <location>
        <begin position="1286"/>
        <end position="1319"/>
    </location>
</feature>
<evidence type="ECO:0000313" key="6">
    <source>
        <dbReference type="EMBL" id="RRR74922.1"/>
    </source>
</evidence>
<reference evidence="6 7" key="1">
    <citation type="submission" date="2018-12" db="EMBL/GenBank/DDBJ databases">
        <title>Genome Sequence of Candidatus Viridilinea halotolerans isolated from saline sulfide-rich spring.</title>
        <authorList>
            <person name="Grouzdev D.S."/>
            <person name="Burganskaya E.I."/>
            <person name="Krutkina M.S."/>
            <person name="Sukhacheva M.V."/>
            <person name="Gorlenko V.M."/>
        </authorList>
    </citation>
    <scope>NUCLEOTIDE SEQUENCE [LARGE SCALE GENOMIC DNA]</scope>
    <source>
        <strain evidence="6">Chok-6</strain>
    </source>
</reference>
<organism evidence="6 7">
    <name type="scientific">Candidatus Viridilinea halotolerans</name>
    <dbReference type="NCBI Taxonomy" id="2491704"/>
    <lineage>
        <taxon>Bacteria</taxon>
        <taxon>Bacillati</taxon>
        <taxon>Chloroflexota</taxon>
        <taxon>Chloroflexia</taxon>
        <taxon>Chloroflexales</taxon>
        <taxon>Chloroflexineae</taxon>
        <taxon>Oscillochloridaceae</taxon>
        <taxon>Candidatus Viridilinea</taxon>
    </lineage>
</organism>
<dbReference type="Proteomes" id="UP000280307">
    <property type="component" value="Unassembled WGS sequence"/>
</dbReference>
<comment type="caution">
    <text evidence="6">The sequence shown here is derived from an EMBL/GenBank/DDBJ whole genome shotgun (WGS) entry which is preliminary data.</text>
</comment>
<dbReference type="SUPFAM" id="SSF81901">
    <property type="entry name" value="HCP-like"/>
    <property type="match status" value="1"/>
</dbReference>
<dbReference type="InterPro" id="IPR019734">
    <property type="entry name" value="TPR_rpt"/>
</dbReference>
<dbReference type="PRINTS" id="PR00381">
    <property type="entry name" value="KINESINLIGHT"/>
</dbReference>
<evidence type="ECO:0000259" key="5">
    <source>
        <dbReference type="Pfam" id="PF12770"/>
    </source>
</evidence>
<dbReference type="PANTHER" id="PTHR45641">
    <property type="entry name" value="TETRATRICOPEPTIDE REPEAT PROTEIN (AFU_ORTHOLOGUE AFUA_6G03870)"/>
    <property type="match status" value="1"/>
</dbReference>
<dbReference type="PANTHER" id="PTHR45641:SF19">
    <property type="entry name" value="NEPHROCYSTIN-3"/>
    <property type="match status" value="1"/>
</dbReference>
<dbReference type="NCBIfam" id="NF040586">
    <property type="entry name" value="FxSxx_TPR"/>
    <property type="match status" value="1"/>
</dbReference>
<dbReference type="SUPFAM" id="SSF48452">
    <property type="entry name" value="TPR-like"/>
    <property type="match status" value="1"/>
</dbReference>
<keyword evidence="2 3" id="KW-0802">TPR repeat</keyword>
<evidence type="ECO:0000256" key="3">
    <source>
        <dbReference type="PROSITE-ProRule" id="PRU00339"/>
    </source>
</evidence>
<dbReference type="SUPFAM" id="SSF52540">
    <property type="entry name" value="P-loop containing nucleoside triphosphate hydrolases"/>
    <property type="match status" value="1"/>
</dbReference>
<evidence type="ECO:0000256" key="2">
    <source>
        <dbReference type="ARBA" id="ARBA00022803"/>
    </source>
</evidence>
<protein>
    <submittedName>
        <fullName evidence="6">Tetratricopeptide repeat protein</fullName>
    </submittedName>
</protein>
<feature type="repeat" description="TPR" evidence="3">
    <location>
        <begin position="1328"/>
        <end position="1361"/>
    </location>
</feature>